<evidence type="ECO:0000259" key="1">
    <source>
        <dbReference type="Pfam" id="PF10544"/>
    </source>
</evidence>
<evidence type="ECO:0000313" key="2">
    <source>
        <dbReference type="EMBL" id="KAF9534087.1"/>
    </source>
</evidence>
<accession>A0A9P6ESJ3</accession>
<dbReference type="AlphaFoldDB" id="A0A9P6ESJ3"/>
<dbReference type="Pfam" id="PF10544">
    <property type="entry name" value="T5orf172"/>
    <property type="match status" value="1"/>
</dbReference>
<dbReference type="InterPro" id="IPR018306">
    <property type="entry name" value="Phage_T5_Orf172_DNA-bd"/>
</dbReference>
<comment type="caution">
    <text evidence="2">The sequence shown here is derived from an EMBL/GenBank/DDBJ whole genome shotgun (WGS) entry which is preliminary data.</text>
</comment>
<dbReference type="PANTHER" id="PTHR28094:SF1">
    <property type="entry name" value="MEIOTICALLY UP-REGULATED GENE 113 PROTEIN"/>
    <property type="match status" value="1"/>
</dbReference>
<organism evidence="2 3">
    <name type="scientific">Crepidotus variabilis</name>
    <dbReference type="NCBI Taxonomy" id="179855"/>
    <lineage>
        <taxon>Eukaryota</taxon>
        <taxon>Fungi</taxon>
        <taxon>Dikarya</taxon>
        <taxon>Basidiomycota</taxon>
        <taxon>Agaricomycotina</taxon>
        <taxon>Agaricomycetes</taxon>
        <taxon>Agaricomycetidae</taxon>
        <taxon>Agaricales</taxon>
        <taxon>Agaricineae</taxon>
        <taxon>Crepidotaceae</taxon>
        <taxon>Crepidotus</taxon>
    </lineage>
</organism>
<sequence>DDGISEYSVAWIPRYLRPETRERLRKEMTKPRSRSDSPGYIYVLELGPNDKDFVRFKAGRSNNVGRRFLEWRHQCPSTTPTLKGFSPGDLSEEGFSSLTGLEMPVPPGPLCHRLERLIHIELADLATNPVYINPSWPQVDHPSVLDAVHGRRASRPCTDCGHRHQEIFRLRRWNDDEREGMEWKLIIVPIMKRWSEFVEQY</sequence>
<keyword evidence="3" id="KW-1185">Reference proteome</keyword>
<dbReference type="PANTHER" id="PTHR28094">
    <property type="entry name" value="MEIOTICALLY UP-REGULATED GENE 113 PROTEIN"/>
    <property type="match status" value="1"/>
</dbReference>
<feature type="domain" description="Bacteriophage T5 Orf172 DNA-binding" evidence="1">
    <location>
        <begin position="39"/>
        <end position="125"/>
    </location>
</feature>
<dbReference type="OrthoDB" id="2417614at2759"/>
<reference evidence="2" key="1">
    <citation type="submission" date="2020-11" db="EMBL/GenBank/DDBJ databases">
        <authorList>
            <consortium name="DOE Joint Genome Institute"/>
            <person name="Ahrendt S."/>
            <person name="Riley R."/>
            <person name="Andreopoulos W."/>
            <person name="Labutti K."/>
            <person name="Pangilinan J."/>
            <person name="Ruiz-Duenas F.J."/>
            <person name="Barrasa J.M."/>
            <person name="Sanchez-Garcia M."/>
            <person name="Camarero S."/>
            <person name="Miyauchi S."/>
            <person name="Serrano A."/>
            <person name="Linde D."/>
            <person name="Babiker R."/>
            <person name="Drula E."/>
            <person name="Ayuso-Fernandez I."/>
            <person name="Pacheco R."/>
            <person name="Padilla G."/>
            <person name="Ferreira P."/>
            <person name="Barriuso J."/>
            <person name="Kellner H."/>
            <person name="Castanera R."/>
            <person name="Alfaro M."/>
            <person name="Ramirez L."/>
            <person name="Pisabarro A.G."/>
            <person name="Kuo A."/>
            <person name="Tritt A."/>
            <person name="Lipzen A."/>
            <person name="He G."/>
            <person name="Yan M."/>
            <person name="Ng V."/>
            <person name="Cullen D."/>
            <person name="Martin F."/>
            <person name="Rosso M.-N."/>
            <person name="Henrissat B."/>
            <person name="Hibbett D."/>
            <person name="Martinez A.T."/>
            <person name="Grigoriev I.V."/>
        </authorList>
    </citation>
    <scope>NUCLEOTIDE SEQUENCE</scope>
    <source>
        <strain evidence="2">CBS 506.95</strain>
    </source>
</reference>
<dbReference type="Proteomes" id="UP000807306">
    <property type="component" value="Unassembled WGS sequence"/>
</dbReference>
<evidence type="ECO:0000313" key="3">
    <source>
        <dbReference type="Proteomes" id="UP000807306"/>
    </source>
</evidence>
<protein>
    <recommendedName>
        <fullName evidence="1">Bacteriophage T5 Orf172 DNA-binding domain-containing protein</fullName>
    </recommendedName>
</protein>
<proteinExistence type="predicted"/>
<feature type="non-terminal residue" evidence="2">
    <location>
        <position position="201"/>
    </location>
</feature>
<gene>
    <name evidence="2" type="ORF">CPB83DRAFT_744399</name>
</gene>
<feature type="non-terminal residue" evidence="2">
    <location>
        <position position="1"/>
    </location>
</feature>
<dbReference type="InterPro" id="IPR053006">
    <property type="entry name" value="Meiosis_regulatory"/>
</dbReference>
<dbReference type="EMBL" id="MU157827">
    <property type="protein sequence ID" value="KAF9534087.1"/>
    <property type="molecule type" value="Genomic_DNA"/>
</dbReference>
<name>A0A9P6ESJ3_9AGAR</name>